<dbReference type="EMBL" id="BGPR01047390">
    <property type="protein sequence ID" value="GBO24412.1"/>
    <property type="molecule type" value="Genomic_DNA"/>
</dbReference>
<reference evidence="1 2" key="1">
    <citation type="journal article" date="2019" name="Sci. Rep.">
        <title>Orb-weaving spider Araneus ventricosus genome elucidates the spidroin gene catalogue.</title>
        <authorList>
            <person name="Kono N."/>
            <person name="Nakamura H."/>
            <person name="Ohtoshi R."/>
            <person name="Moran D.A.P."/>
            <person name="Shinohara A."/>
            <person name="Yoshida Y."/>
            <person name="Fujiwara M."/>
            <person name="Mori M."/>
            <person name="Tomita M."/>
            <person name="Arakawa K."/>
        </authorList>
    </citation>
    <scope>NUCLEOTIDE SEQUENCE [LARGE SCALE GENOMIC DNA]</scope>
</reference>
<sequence>MVVEILECHYLTGELTPGGICESAPYRDGGHITCPFPRRKVCIPVITRYVHTLYCIIKYAHLVARKASKLEGQGLKTRFHGRSGVNTGHVKSIEDQTSLPLSGAEVWRGILAPMSS</sequence>
<comment type="caution">
    <text evidence="1">The sequence shown here is derived from an EMBL/GenBank/DDBJ whole genome shotgun (WGS) entry which is preliminary data.</text>
</comment>
<organism evidence="1 2">
    <name type="scientific">Araneus ventricosus</name>
    <name type="common">Orbweaver spider</name>
    <name type="synonym">Epeira ventricosa</name>
    <dbReference type="NCBI Taxonomy" id="182803"/>
    <lineage>
        <taxon>Eukaryota</taxon>
        <taxon>Metazoa</taxon>
        <taxon>Ecdysozoa</taxon>
        <taxon>Arthropoda</taxon>
        <taxon>Chelicerata</taxon>
        <taxon>Arachnida</taxon>
        <taxon>Araneae</taxon>
        <taxon>Araneomorphae</taxon>
        <taxon>Entelegynae</taxon>
        <taxon>Araneoidea</taxon>
        <taxon>Araneidae</taxon>
        <taxon>Araneus</taxon>
    </lineage>
</organism>
<keyword evidence="2" id="KW-1185">Reference proteome</keyword>
<dbReference type="Proteomes" id="UP000499080">
    <property type="component" value="Unassembled WGS sequence"/>
</dbReference>
<protein>
    <submittedName>
        <fullName evidence="1">Uncharacterized protein</fullName>
    </submittedName>
</protein>
<dbReference type="AlphaFoldDB" id="A0A4Y2VIP8"/>
<evidence type="ECO:0000313" key="1">
    <source>
        <dbReference type="EMBL" id="GBO24412.1"/>
    </source>
</evidence>
<accession>A0A4Y2VIP8</accession>
<evidence type="ECO:0000313" key="2">
    <source>
        <dbReference type="Proteomes" id="UP000499080"/>
    </source>
</evidence>
<gene>
    <name evidence="1" type="ORF">AVEN_198871_1</name>
</gene>
<proteinExistence type="predicted"/>
<name>A0A4Y2VIP8_ARAVE</name>